<dbReference type="OrthoDB" id="1933690at2759"/>
<dbReference type="PANTHER" id="PTHR37183:SF1">
    <property type="entry name" value="PLANT THIONIN FAMILY PROTEIN"/>
    <property type="match status" value="1"/>
</dbReference>
<dbReference type="PROSITE" id="PS51257">
    <property type="entry name" value="PROKAR_LIPOPROTEIN"/>
    <property type="match status" value="1"/>
</dbReference>
<feature type="chain" id="PRO_5045019946" evidence="1">
    <location>
        <begin position="27"/>
        <end position="83"/>
    </location>
</feature>
<dbReference type="AlphaFoldDB" id="A0A7I8IRZ7"/>
<dbReference type="EMBL" id="LR746268">
    <property type="protein sequence ID" value="CAA7396886.1"/>
    <property type="molecule type" value="Genomic_DNA"/>
</dbReference>
<accession>A0A7I8IRZ7</accession>
<gene>
    <name evidence="2" type="ORF">SI7747_05006951</name>
    <name evidence="3" type="ORF">SI8410_05007549</name>
</gene>
<feature type="signal peptide" evidence="1">
    <location>
        <begin position="1"/>
        <end position="26"/>
    </location>
</feature>
<proteinExistence type="predicted"/>
<sequence length="83" mass="9100">MEMKKTPAAMLVLLLLVGCLVEEINCDAFDCYDACTTGCVASYINHPRLMQRCERKCAIQCSPGGLRSRYRALAGATAGRGRR</sequence>
<dbReference type="EMBL" id="LR743592">
    <property type="protein sequence ID" value="CAA2620782.1"/>
    <property type="molecule type" value="Genomic_DNA"/>
</dbReference>
<evidence type="ECO:0000256" key="1">
    <source>
        <dbReference type="SAM" id="SignalP"/>
    </source>
</evidence>
<reference evidence="2" key="1">
    <citation type="submission" date="2019-12" db="EMBL/GenBank/DDBJ databases">
        <authorList>
            <person name="Scholz U."/>
            <person name="Mascher M."/>
            <person name="Fiebig A."/>
        </authorList>
    </citation>
    <scope>NUCLEOTIDE SEQUENCE</scope>
</reference>
<name>A0A7I8IRZ7_SPIIN</name>
<keyword evidence="4" id="KW-1185">Reference proteome</keyword>
<organism evidence="2">
    <name type="scientific">Spirodela intermedia</name>
    <name type="common">Intermediate duckweed</name>
    <dbReference type="NCBI Taxonomy" id="51605"/>
    <lineage>
        <taxon>Eukaryota</taxon>
        <taxon>Viridiplantae</taxon>
        <taxon>Streptophyta</taxon>
        <taxon>Embryophyta</taxon>
        <taxon>Tracheophyta</taxon>
        <taxon>Spermatophyta</taxon>
        <taxon>Magnoliopsida</taxon>
        <taxon>Liliopsida</taxon>
        <taxon>Araceae</taxon>
        <taxon>Lemnoideae</taxon>
        <taxon>Spirodela</taxon>
    </lineage>
</organism>
<evidence type="ECO:0000313" key="2">
    <source>
        <dbReference type="EMBL" id="CAA2620782.1"/>
    </source>
</evidence>
<keyword evidence="1" id="KW-0732">Signal</keyword>
<evidence type="ECO:0000313" key="3">
    <source>
        <dbReference type="EMBL" id="CAA7396886.1"/>
    </source>
</evidence>
<evidence type="ECO:0000313" key="4">
    <source>
        <dbReference type="Proteomes" id="UP000663760"/>
    </source>
</evidence>
<protein>
    <submittedName>
        <fullName evidence="2">Uncharacterized protein</fullName>
    </submittedName>
</protein>
<dbReference type="PANTHER" id="PTHR37183">
    <property type="entry name" value="PLANT THIONIN FAMILY PROTEIN"/>
    <property type="match status" value="1"/>
</dbReference>
<dbReference type="Proteomes" id="UP000663760">
    <property type="component" value="Chromosome 5"/>
</dbReference>